<feature type="region of interest" description="Disordered" evidence="6">
    <location>
        <begin position="82"/>
        <end position="113"/>
    </location>
</feature>
<dbReference type="GO" id="GO:0004867">
    <property type="term" value="F:serine-type endopeptidase inhibitor activity"/>
    <property type="evidence" value="ECO:0007669"/>
    <property type="project" value="InterPro"/>
</dbReference>
<dbReference type="InterPro" id="IPR042178">
    <property type="entry name" value="Serpin_sf_1"/>
</dbReference>
<evidence type="ECO:0000256" key="6">
    <source>
        <dbReference type="SAM" id="MobiDB-lite"/>
    </source>
</evidence>
<comment type="similarity">
    <text evidence="1">Belongs to the serpin family.</text>
</comment>
<comment type="caution">
    <text evidence="8">The sequence shown here is derived from an EMBL/GenBank/DDBJ whole genome shotgun (WGS) entry which is preliminary data.</text>
</comment>
<dbReference type="Gene3D" id="2.30.39.10">
    <property type="entry name" value="Alpha-1-antitrypsin, domain 1"/>
    <property type="match status" value="1"/>
</dbReference>
<dbReference type="InterPro" id="IPR000215">
    <property type="entry name" value="Serpin_fam"/>
</dbReference>
<keyword evidence="3 5" id="KW-0863">Zinc-finger</keyword>
<feature type="domain" description="ZZ-type" evidence="7">
    <location>
        <begin position="10"/>
        <end position="62"/>
    </location>
</feature>
<dbReference type="STRING" id="1658174.A0A1J9RAA7"/>
<dbReference type="Pfam" id="PF00569">
    <property type="entry name" value="ZZ"/>
    <property type="match status" value="1"/>
</dbReference>
<dbReference type="SUPFAM" id="SSF56574">
    <property type="entry name" value="Serpins"/>
    <property type="match status" value="1"/>
</dbReference>
<dbReference type="Proteomes" id="UP000242791">
    <property type="component" value="Unassembled WGS sequence"/>
</dbReference>
<evidence type="ECO:0000256" key="1">
    <source>
        <dbReference type="ARBA" id="ARBA00009500"/>
    </source>
</evidence>
<evidence type="ECO:0000259" key="7">
    <source>
        <dbReference type="PROSITE" id="PS50135"/>
    </source>
</evidence>
<dbReference type="OrthoDB" id="661148at2759"/>
<proteinExistence type="inferred from homology"/>
<accession>A0A1J9RAA7</accession>
<dbReference type="InterPro" id="IPR042185">
    <property type="entry name" value="Serpin_sf_2"/>
</dbReference>
<dbReference type="Pfam" id="PF00079">
    <property type="entry name" value="Serpin"/>
    <property type="match status" value="1"/>
</dbReference>
<dbReference type="InterPro" id="IPR023796">
    <property type="entry name" value="Serpin_dom"/>
</dbReference>
<dbReference type="SMART" id="SM00291">
    <property type="entry name" value="ZnF_ZZ"/>
    <property type="match status" value="1"/>
</dbReference>
<evidence type="ECO:0000256" key="4">
    <source>
        <dbReference type="ARBA" id="ARBA00022833"/>
    </source>
</evidence>
<organism evidence="8 9">
    <name type="scientific">Blastomyces percursus</name>
    <dbReference type="NCBI Taxonomy" id="1658174"/>
    <lineage>
        <taxon>Eukaryota</taxon>
        <taxon>Fungi</taxon>
        <taxon>Dikarya</taxon>
        <taxon>Ascomycota</taxon>
        <taxon>Pezizomycotina</taxon>
        <taxon>Eurotiomycetes</taxon>
        <taxon>Eurotiomycetidae</taxon>
        <taxon>Onygenales</taxon>
        <taxon>Ajellomycetaceae</taxon>
        <taxon>Blastomyces</taxon>
    </lineage>
</organism>
<keyword evidence="2" id="KW-0479">Metal-binding</keyword>
<keyword evidence="9" id="KW-1185">Reference proteome</keyword>
<evidence type="ECO:0000256" key="2">
    <source>
        <dbReference type="ARBA" id="ARBA00022723"/>
    </source>
</evidence>
<evidence type="ECO:0000256" key="3">
    <source>
        <dbReference type="ARBA" id="ARBA00022771"/>
    </source>
</evidence>
<gene>
    <name evidence="8" type="ORF">ACJ73_03708</name>
</gene>
<dbReference type="InterPro" id="IPR000433">
    <property type="entry name" value="Znf_ZZ"/>
</dbReference>
<dbReference type="InterPro" id="IPR043145">
    <property type="entry name" value="Znf_ZZ_sf"/>
</dbReference>
<evidence type="ECO:0000256" key="5">
    <source>
        <dbReference type="PROSITE-ProRule" id="PRU00228"/>
    </source>
</evidence>
<dbReference type="PROSITE" id="PS50135">
    <property type="entry name" value="ZF_ZZ_2"/>
    <property type="match status" value="1"/>
</dbReference>
<dbReference type="EMBL" id="LGTZ01000463">
    <property type="protein sequence ID" value="OJD24924.1"/>
    <property type="molecule type" value="Genomic_DNA"/>
</dbReference>
<dbReference type="SUPFAM" id="SSF57850">
    <property type="entry name" value="RING/U-box"/>
    <property type="match status" value="1"/>
</dbReference>
<dbReference type="VEuPathDB" id="FungiDB:ACJ73_03708"/>
<dbReference type="Gene3D" id="3.30.497.10">
    <property type="entry name" value="Antithrombin, subunit I, domain 2"/>
    <property type="match status" value="1"/>
</dbReference>
<dbReference type="CDD" id="cd02340">
    <property type="entry name" value="ZZ_NBR1_like"/>
    <property type="match status" value="1"/>
</dbReference>
<dbReference type="AlphaFoldDB" id="A0A1J9RAA7"/>
<reference evidence="8 9" key="1">
    <citation type="submission" date="2015-08" db="EMBL/GenBank/DDBJ databases">
        <title>Emmonsia species relationships and genome sequence.</title>
        <authorList>
            <person name="Cuomo C.A."/>
            <person name="Schwartz I.S."/>
            <person name="Kenyon C."/>
            <person name="De Hoog G.S."/>
            <person name="Govender N.P."/>
            <person name="Botha A."/>
            <person name="Moreno L."/>
            <person name="De Vries M."/>
            <person name="Munoz J.F."/>
            <person name="Stielow J.B."/>
        </authorList>
    </citation>
    <scope>NUCLEOTIDE SEQUENCE [LARGE SCALE GENOMIC DNA]</scope>
    <source>
        <strain evidence="8 9">EI222</strain>
    </source>
</reference>
<dbReference type="PANTHER" id="PTHR11461">
    <property type="entry name" value="SERINE PROTEASE INHIBITOR, SERPIN"/>
    <property type="match status" value="1"/>
</dbReference>
<sequence>MVNRVTPATHHGITCDNCGMDPIVGHRFRCINCIDFDLCSSYEELNPHDNKHTFLKIRIPIPGAVETFPFIPTPLSLHNALPLPGITDRTNPNTNPNPPTNPRQRGWFHQPGLHPEVPLGRGRSLPHPPHVSPDSPSPGFIDTVNQFGFRLQFQYMLSQEKCPNGVAAANIYRCLMMAAAGSESINMNAFAEVLGFDSSSDALGDTVQNILRLDRYCRPCPSKNGGVVELAIGTSVWPGKAIEIEPRWVKQMEQMFKATIAPQEVCAMNAWARESTRGKIQSVVSETDMSNQDIKLMTCLYFKAKWEVPFDHYNTRPGAFFGFGEEGMWKSGVTRLGMRCSMMQRTSDILYMEDNVAQMCVLPYQTKDNKNKPQPSPFLSTPPIAKTSIIFGNTNGPAAEPAWNAAIILPKIPGATAILNILSHFSTSTSTLRTTFSINSQTNTIVPSLESKANIPPAHSPPLHPKTEHRSFRAPLQPGSTACLPPIPILLAHDAFKERLYIQHKT</sequence>
<keyword evidence="4" id="KW-0862">Zinc</keyword>
<dbReference type="PANTHER" id="PTHR11461:SF211">
    <property type="entry name" value="GH10112P-RELATED"/>
    <property type="match status" value="1"/>
</dbReference>
<evidence type="ECO:0000313" key="8">
    <source>
        <dbReference type="EMBL" id="OJD24924.1"/>
    </source>
</evidence>
<dbReference type="GO" id="GO:0008270">
    <property type="term" value="F:zinc ion binding"/>
    <property type="evidence" value="ECO:0007669"/>
    <property type="project" value="UniProtKB-KW"/>
</dbReference>
<name>A0A1J9RAA7_9EURO</name>
<evidence type="ECO:0000313" key="9">
    <source>
        <dbReference type="Proteomes" id="UP000242791"/>
    </source>
</evidence>
<dbReference type="InterPro" id="IPR036186">
    <property type="entry name" value="Serpin_sf"/>
</dbReference>
<protein>
    <recommendedName>
        <fullName evidence="7">ZZ-type domain-containing protein</fullName>
    </recommendedName>
</protein>
<dbReference type="Gene3D" id="3.30.60.90">
    <property type="match status" value="1"/>
</dbReference>